<accession>A0A2M8F9G4</accession>
<dbReference type="EMBL" id="PFRH01000108">
    <property type="protein sequence ID" value="PJC52348.1"/>
    <property type="molecule type" value="Genomic_DNA"/>
</dbReference>
<comment type="caution">
    <text evidence="1">The sequence shown here is derived from an EMBL/GenBank/DDBJ whole genome shotgun (WGS) entry which is preliminary data.</text>
</comment>
<organism evidence="1 2">
    <name type="scientific">Candidatus Magasanikbacteria bacterium CG_4_9_14_0_2_um_filter_42_11</name>
    <dbReference type="NCBI Taxonomy" id="1974643"/>
    <lineage>
        <taxon>Bacteria</taxon>
        <taxon>Candidatus Magasanikiibacteriota</taxon>
    </lineage>
</organism>
<evidence type="ECO:0000313" key="2">
    <source>
        <dbReference type="Proteomes" id="UP000231456"/>
    </source>
</evidence>
<protein>
    <submittedName>
        <fullName evidence="1">Uncharacterized protein</fullName>
    </submittedName>
</protein>
<reference evidence="2" key="1">
    <citation type="submission" date="2017-09" db="EMBL/GenBank/DDBJ databases">
        <title>Depth-based differentiation of microbial function through sediment-hosted aquifers and enrichment of novel symbionts in the deep terrestrial subsurface.</title>
        <authorList>
            <person name="Probst A.J."/>
            <person name="Ladd B."/>
            <person name="Jarett J.K."/>
            <person name="Geller-Mcgrath D.E."/>
            <person name="Sieber C.M.K."/>
            <person name="Emerson J.B."/>
            <person name="Anantharaman K."/>
            <person name="Thomas B.C."/>
            <person name="Malmstrom R."/>
            <person name="Stieglmeier M."/>
            <person name="Klingl A."/>
            <person name="Woyke T."/>
            <person name="Ryan C.M."/>
            <person name="Banfield J.F."/>
        </authorList>
    </citation>
    <scope>NUCLEOTIDE SEQUENCE [LARGE SCALE GENOMIC DNA]</scope>
</reference>
<sequence length="243" mass="27069">MSTLSQPARDVIHAYETLTFGKSTVVCPYVNNKRQKVRGSLRALIGKGSPEEIAEEATILALRKHIDLRTTDPETIKTFLVDNNLGIDCSGFVYHVLDAEMNATKGKQLKSILSFPLVTSPLRKLLTKLRPVENTNVKTLAHDKNSSVISLSDIAAGDFITTVGSKKIGNPDHIMLVTSFEGKTLHLVHSYKLPKDGKYHHGIKHFSITLTDPEKSIVEQEWDDEEMKAVIAEADLVEVRRLR</sequence>
<evidence type="ECO:0000313" key="1">
    <source>
        <dbReference type="EMBL" id="PJC52348.1"/>
    </source>
</evidence>
<dbReference type="Proteomes" id="UP000231456">
    <property type="component" value="Unassembled WGS sequence"/>
</dbReference>
<proteinExistence type="predicted"/>
<gene>
    <name evidence="1" type="ORF">CO030_03390</name>
</gene>
<name>A0A2M8F9G4_9BACT</name>
<dbReference type="AlphaFoldDB" id="A0A2M8F9G4"/>